<dbReference type="EMBL" id="AYLO01000089">
    <property type="protein sequence ID" value="ESS71647.1"/>
    <property type="molecule type" value="Genomic_DNA"/>
</dbReference>
<dbReference type="RefSeq" id="WP_023495256.1">
    <property type="nucleotide sequence ID" value="NZ_AYLO01000089.1"/>
</dbReference>
<organism evidence="1 2">
    <name type="scientific">Methyloglobulus morosus KoM1</name>
    <dbReference type="NCBI Taxonomy" id="1116472"/>
    <lineage>
        <taxon>Bacteria</taxon>
        <taxon>Pseudomonadati</taxon>
        <taxon>Pseudomonadota</taxon>
        <taxon>Gammaproteobacteria</taxon>
        <taxon>Methylococcales</taxon>
        <taxon>Methylococcaceae</taxon>
        <taxon>Methyloglobulus</taxon>
    </lineage>
</organism>
<evidence type="ECO:0000313" key="1">
    <source>
        <dbReference type="EMBL" id="ESS71647.1"/>
    </source>
</evidence>
<comment type="caution">
    <text evidence="1">The sequence shown here is derived from an EMBL/GenBank/DDBJ whole genome shotgun (WGS) entry which is preliminary data.</text>
</comment>
<sequence length="293" mass="32525">MNKESTIMKYSRWLAYLLCQCLMLEYMTGCASFSGYPDRLIPQSEALEEIKPTLTRIQVESCMGSETITCRNKIIAAGMLGIDINFSEFEKKLFQENREASFLTTITTLGLTTAGAMTGTAVLSAISTGLIGAKSAFDSQVLLDRAILAIHTQMRAQRDVAAVRLRGGMQQDIASYPLALAITDIEAYYNAGTLLSAFVGITESAGVKANIASKNLENVITSRFTETRTSLILERWLFDPNGEVNSDHVKQMDTWLKKNNIGMHSSMFMNSDDPKMEIERQRAIQDPELKIPH</sequence>
<dbReference type="Proteomes" id="UP000017842">
    <property type="component" value="Unassembled WGS sequence"/>
</dbReference>
<dbReference type="STRING" id="1116472.MGMO_93c00050"/>
<dbReference type="AlphaFoldDB" id="V5BZJ1"/>
<gene>
    <name evidence="1" type="ORF">MGMO_93c00050</name>
</gene>
<reference evidence="1 2" key="1">
    <citation type="journal article" date="2013" name="Genome Announc.">
        <title>Draft Genome Sequence of the Methanotrophic Gammaproteobacterium Methyloglobulus morosus DSM 22980 Strain KoM1.</title>
        <authorList>
            <person name="Poehlein A."/>
            <person name="Deutzmann J.S."/>
            <person name="Daniel R."/>
            <person name="Simeonova D.D."/>
        </authorList>
    </citation>
    <scope>NUCLEOTIDE SEQUENCE [LARGE SCALE GENOMIC DNA]</scope>
    <source>
        <strain evidence="1 2">KoM1</strain>
    </source>
</reference>
<evidence type="ECO:0000313" key="2">
    <source>
        <dbReference type="Proteomes" id="UP000017842"/>
    </source>
</evidence>
<name>V5BZJ1_9GAMM</name>
<dbReference type="OrthoDB" id="8233463at2"/>
<protein>
    <submittedName>
        <fullName evidence="1">Uncharacterized protein</fullName>
    </submittedName>
</protein>
<keyword evidence="2" id="KW-1185">Reference proteome</keyword>
<proteinExistence type="predicted"/>
<accession>V5BZJ1</accession>
<dbReference type="eggNOG" id="ENOG5033E7R">
    <property type="taxonomic scope" value="Bacteria"/>
</dbReference>